<evidence type="ECO:0000256" key="2">
    <source>
        <dbReference type="ARBA" id="ARBA00023027"/>
    </source>
</evidence>
<reference evidence="4" key="1">
    <citation type="submission" date="2018-05" db="EMBL/GenBank/DDBJ databases">
        <authorList>
            <person name="Lanie J.A."/>
            <person name="Ng W.-L."/>
            <person name="Kazmierczak K.M."/>
            <person name="Andrzejewski T.M."/>
            <person name="Davidsen T.M."/>
            <person name="Wayne K.J."/>
            <person name="Tettelin H."/>
            <person name="Glass J.I."/>
            <person name="Rusch D."/>
            <person name="Podicherti R."/>
            <person name="Tsui H.-C.T."/>
            <person name="Winkler M.E."/>
        </authorList>
    </citation>
    <scope>NUCLEOTIDE SEQUENCE</scope>
</reference>
<dbReference type="GO" id="GO:0000286">
    <property type="term" value="F:alanine dehydrogenase activity"/>
    <property type="evidence" value="ECO:0007669"/>
    <property type="project" value="TreeGrafter"/>
</dbReference>
<feature type="non-terminal residue" evidence="4">
    <location>
        <position position="166"/>
    </location>
</feature>
<feature type="non-terminal residue" evidence="4">
    <location>
        <position position="1"/>
    </location>
</feature>
<dbReference type="SMART" id="SM01003">
    <property type="entry name" value="AlaDh_PNT_N"/>
    <property type="match status" value="1"/>
</dbReference>
<gene>
    <name evidence="4" type="ORF">METZ01_LOCUS457756</name>
</gene>
<keyword evidence="1" id="KW-0560">Oxidoreductase</keyword>
<feature type="domain" description="Alanine dehydrogenase/pyridine nucleotide transhydrogenase N-terminal" evidence="3">
    <location>
        <begin position="15"/>
        <end position="148"/>
    </location>
</feature>
<dbReference type="GO" id="GO:0006524">
    <property type="term" value="P:alanine catabolic process"/>
    <property type="evidence" value="ECO:0007669"/>
    <property type="project" value="TreeGrafter"/>
</dbReference>
<dbReference type="Gene3D" id="3.40.50.720">
    <property type="entry name" value="NAD(P)-binding Rossmann-like Domain"/>
    <property type="match status" value="1"/>
</dbReference>
<dbReference type="AlphaFoldDB" id="A0A383AB17"/>
<dbReference type="PANTHER" id="PTHR42795:SF1">
    <property type="entry name" value="ALANINE DEHYDROGENASE"/>
    <property type="match status" value="1"/>
</dbReference>
<dbReference type="EMBL" id="UINC01190646">
    <property type="protein sequence ID" value="SVE04902.1"/>
    <property type="molecule type" value="Genomic_DNA"/>
</dbReference>
<sequence length="166" mass="18117">MNSINIKYISLMLIGIPKEIKPQENRVGLTTQSVKNLVEEGHEVVVEKGAGNGSGFLDEDYTDSGAKILNSASEVFNNAELIIKVKEPQEEEVALLRKDQILFTYLHLAANKKLTEGLINSGSTCIAYETVTDKNNRLPLLAPMSEIAGRISIQAGARSLEMTNKG</sequence>
<dbReference type="SUPFAM" id="SSF52283">
    <property type="entry name" value="Formate/glycerate dehydrogenase catalytic domain-like"/>
    <property type="match status" value="1"/>
</dbReference>
<evidence type="ECO:0000256" key="1">
    <source>
        <dbReference type="ARBA" id="ARBA00023002"/>
    </source>
</evidence>
<dbReference type="GO" id="GO:0005886">
    <property type="term" value="C:plasma membrane"/>
    <property type="evidence" value="ECO:0007669"/>
    <property type="project" value="TreeGrafter"/>
</dbReference>
<dbReference type="Pfam" id="PF05222">
    <property type="entry name" value="AlaDh_PNT_N"/>
    <property type="match status" value="1"/>
</dbReference>
<protein>
    <recommendedName>
        <fullName evidence="3">Alanine dehydrogenase/pyridine nucleotide transhydrogenase N-terminal domain-containing protein</fullName>
    </recommendedName>
</protein>
<evidence type="ECO:0000259" key="3">
    <source>
        <dbReference type="SMART" id="SM01003"/>
    </source>
</evidence>
<dbReference type="InterPro" id="IPR007886">
    <property type="entry name" value="AlaDH/PNT_N"/>
</dbReference>
<dbReference type="FunFam" id="3.40.50.720:FF:000433">
    <property type="entry name" value="Alanine dehydrogenase 1"/>
    <property type="match status" value="1"/>
</dbReference>
<proteinExistence type="predicted"/>
<dbReference type="PANTHER" id="PTHR42795">
    <property type="entry name" value="ALANINE DEHYDROGENASE"/>
    <property type="match status" value="1"/>
</dbReference>
<evidence type="ECO:0000313" key="4">
    <source>
        <dbReference type="EMBL" id="SVE04902.1"/>
    </source>
</evidence>
<keyword evidence="2" id="KW-0520">NAD</keyword>
<organism evidence="4">
    <name type="scientific">marine metagenome</name>
    <dbReference type="NCBI Taxonomy" id="408172"/>
    <lineage>
        <taxon>unclassified sequences</taxon>
        <taxon>metagenomes</taxon>
        <taxon>ecological metagenomes</taxon>
    </lineage>
</organism>
<accession>A0A383AB17</accession>
<name>A0A383AB17_9ZZZZ</name>